<dbReference type="RefSeq" id="WP_157388870.1">
    <property type="nucleotide sequence ID" value="NZ_WRPP01000003.1"/>
</dbReference>
<comment type="similarity">
    <text evidence="1">Belongs to the peptidase S51 family.</text>
</comment>
<accession>A0A7K1UY21</accession>
<gene>
    <name evidence="5" type="ORF">GPX89_18715</name>
</gene>
<dbReference type="CDD" id="cd03146">
    <property type="entry name" value="GAT1_Peptidase_E"/>
    <property type="match status" value="1"/>
</dbReference>
<name>A0A7K1UY21_9NOCA</name>
<evidence type="ECO:0000313" key="6">
    <source>
        <dbReference type="Proteomes" id="UP000466794"/>
    </source>
</evidence>
<keyword evidence="2" id="KW-0645">Protease</keyword>
<dbReference type="Pfam" id="PF03575">
    <property type="entry name" value="Peptidase_S51"/>
    <property type="match status" value="1"/>
</dbReference>
<keyword evidence="6" id="KW-1185">Reference proteome</keyword>
<protein>
    <submittedName>
        <fullName evidence="5">Peptidase E</fullName>
    </submittedName>
</protein>
<proteinExistence type="inferred from homology"/>
<keyword evidence="3" id="KW-0378">Hydrolase</keyword>
<dbReference type="Gene3D" id="3.40.50.880">
    <property type="match status" value="1"/>
</dbReference>
<keyword evidence="4" id="KW-0720">Serine protease</keyword>
<evidence type="ECO:0000256" key="4">
    <source>
        <dbReference type="ARBA" id="ARBA00022825"/>
    </source>
</evidence>
<comment type="caution">
    <text evidence="5">The sequence shown here is derived from an EMBL/GenBank/DDBJ whole genome shotgun (WGS) entry which is preliminary data.</text>
</comment>
<evidence type="ECO:0000256" key="2">
    <source>
        <dbReference type="ARBA" id="ARBA00022670"/>
    </source>
</evidence>
<reference evidence="5 6" key="1">
    <citation type="submission" date="2019-12" db="EMBL/GenBank/DDBJ databases">
        <title>Nocardia sp. nov. ET3-3 isolated from soil.</title>
        <authorList>
            <person name="Kanchanasin P."/>
            <person name="Tanasupawat S."/>
            <person name="Yuki M."/>
            <person name="Kudo T."/>
        </authorList>
    </citation>
    <scope>NUCLEOTIDE SEQUENCE [LARGE SCALE GENOMIC DNA]</scope>
    <source>
        <strain evidence="5 6">ET3-3</strain>
    </source>
</reference>
<dbReference type="SUPFAM" id="SSF52317">
    <property type="entry name" value="Class I glutamine amidotransferase-like"/>
    <property type="match status" value="1"/>
</dbReference>
<dbReference type="Proteomes" id="UP000466794">
    <property type="component" value="Unassembled WGS sequence"/>
</dbReference>
<dbReference type="GO" id="GO:0006508">
    <property type="term" value="P:proteolysis"/>
    <property type="evidence" value="ECO:0007669"/>
    <property type="project" value="UniProtKB-KW"/>
</dbReference>
<dbReference type="GO" id="GO:0008236">
    <property type="term" value="F:serine-type peptidase activity"/>
    <property type="evidence" value="ECO:0007669"/>
    <property type="project" value="UniProtKB-KW"/>
</dbReference>
<dbReference type="InterPro" id="IPR005320">
    <property type="entry name" value="Peptidase_S51"/>
</dbReference>
<dbReference type="AlphaFoldDB" id="A0A7K1UY21"/>
<organism evidence="5 6">
    <name type="scientific">Nocardia terrae</name>
    <dbReference type="NCBI Taxonomy" id="2675851"/>
    <lineage>
        <taxon>Bacteria</taxon>
        <taxon>Bacillati</taxon>
        <taxon>Actinomycetota</taxon>
        <taxon>Actinomycetes</taxon>
        <taxon>Mycobacteriales</taxon>
        <taxon>Nocardiaceae</taxon>
        <taxon>Nocardia</taxon>
    </lineage>
</organism>
<evidence type="ECO:0000313" key="5">
    <source>
        <dbReference type="EMBL" id="MVU79264.1"/>
    </source>
</evidence>
<dbReference type="EMBL" id="WRPP01000003">
    <property type="protein sequence ID" value="MVU79264.1"/>
    <property type="molecule type" value="Genomic_DNA"/>
</dbReference>
<dbReference type="PANTHER" id="PTHR20842:SF0">
    <property type="entry name" value="ALPHA-ASPARTYL DIPEPTIDASE"/>
    <property type="match status" value="1"/>
</dbReference>
<evidence type="ECO:0000256" key="3">
    <source>
        <dbReference type="ARBA" id="ARBA00022801"/>
    </source>
</evidence>
<sequence>MVGHVVATGAGRAMMDRRGDPLHGFILGLTGKPKPRVLFLGTATGDNPDYTVSFYETYNSDRCAPFHLRLFQRGITDLREFILSMDVIHVGGGNTANMLDVWRRQGVDVLLREAWENGAVMTGGSAGAICWFQGGTTDSYGPTLEILPEGLGLLAGSCCPHYDAEDQRQPLFHRAIQKGELPPGYAIDNLVSLHFHGTELVDAVSSQAHGRAWRVAAEGDRVVETPIPVRHLVSTGGPGTGPSA</sequence>
<evidence type="ECO:0000256" key="1">
    <source>
        <dbReference type="ARBA" id="ARBA00006534"/>
    </source>
</evidence>
<dbReference type="PANTHER" id="PTHR20842">
    <property type="entry name" value="PROTEASE S51 ALPHA-ASPARTYL DIPEPTIDASE"/>
    <property type="match status" value="1"/>
</dbReference>
<dbReference type="InterPro" id="IPR029062">
    <property type="entry name" value="Class_I_gatase-like"/>
</dbReference>